<dbReference type="InterPro" id="IPR036236">
    <property type="entry name" value="Znf_C2H2_sf"/>
</dbReference>
<feature type="domain" description="C2H2-type" evidence="5">
    <location>
        <begin position="36"/>
        <end position="63"/>
    </location>
</feature>
<organism evidence="6 7">
    <name type="scientific">Bombus impatiens</name>
    <name type="common">Bumblebee</name>
    <dbReference type="NCBI Taxonomy" id="132113"/>
    <lineage>
        <taxon>Eukaryota</taxon>
        <taxon>Metazoa</taxon>
        <taxon>Ecdysozoa</taxon>
        <taxon>Arthropoda</taxon>
        <taxon>Hexapoda</taxon>
        <taxon>Insecta</taxon>
        <taxon>Pterygota</taxon>
        <taxon>Neoptera</taxon>
        <taxon>Endopterygota</taxon>
        <taxon>Hymenoptera</taxon>
        <taxon>Apocrita</taxon>
        <taxon>Aculeata</taxon>
        <taxon>Apoidea</taxon>
        <taxon>Anthophila</taxon>
        <taxon>Apidae</taxon>
        <taxon>Bombus</taxon>
        <taxon>Pyrobombus</taxon>
    </lineage>
</organism>
<name>A0A6P6FKE6_BOMIM</name>
<dbReference type="KEGG" id="bim:100747432"/>
<evidence type="ECO:0000313" key="6">
    <source>
        <dbReference type="Proteomes" id="UP000515180"/>
    </source>
</evidence>
<keyword evidence="1" id="KW-0479">Metal-binding</keyword>
<dbReference type="PROSITE" id="PS00028">
    <property type="entry name" value="ZINC_FINGER_C2H2_1"/>
    <property type="match status" value="1"/>
</dbReference>
<evidence type="ECO:0000313" key="7">
    <source>
        <dbReference type="RefSeq" id="XP_024228273.1"/>
    </source>
</evidence>
<dbReference type="GO" id="GO:0000978">
    <property type="term" value="F:RNA polymerase II cis-regulatory region sequence-specific DNA binding"/>
    <property type="evidence" value="ECO:0007669"/>
    <property type="project" value="TreeGrafter"/>
</dbReference>
<dbReference type="PROSITE" id="PS50157">
    <property type="entry name" value="ZINC_FINGER_C2H2_2"/>
    <property type="match status" value="2"/>
</dbReference>
<evidence type="ECO:0000256" key="4">
    <source>
        <dbReference type="PROSITE-ProRule" id="PRU00042"/>
    </source>
</evidence>
<feature type="domain" description="C2H2-type" evidence="5">
    <location>
        <begin position="65"/>
        <end position="87"/>
    </location>
</feature>
<dbReference type="PANTHER" id="PTHR46105:SF28">
    <property type="entry name" value="ZINC FINGER PROTEIN 37-LIKE"/>
    <property type="match status" value="1"/>
</dbReference>
<dbReference type="InterPro" id="IPR013087">
    <property type="entry name" value="Znf_C2H2_type"/>
</dbReference>
<keyword evidence="2 4" id="KW-0863">Zinc-finger</keyword>
<keyword evidence="3" id="KW-0862">Zinc</keyword>
<dbReference type="OrthoDB" id="10004641at2759"/>
<dbReference type="FunFam" id="3.30.160.60:FF:000446">
    <property type="entry name" value="Zinc finger protein"/>
    <property type="match status" value="1"/>
</dbReference>
<dbReference type="GO" id="GO:0005634">
    <property type="term" value="C:nucleus"/>
    <property type="evidence" value="ECO:0007669"/>
    <property type="project" value="UniProtKB-ARBA"/>
</dbReference>
<evidence type="ECO:0000256" key="2">
    <source>
        <dbReference type="ARBA" id="ARBA00022771"/>
    </source>
</evidence>
<dbReference type="RefSeq" id="XP_024228273.1">
    <property type="nucleotide sequence ID" value="XM_024372505.2"/>
</dbReference>
<accession>A0A6P6FKE6</accession>
<dbReference type="Proteomes" id="UP000515180">
    <property type="component" value="Unplaced"/>
</dbReference>
<dbReference type="Gene3D" id="3.30.160.60">
    <property type="entry name" value="Classic Zinc Finger"/>
    <property type="match status" value="2"/>
</dbReference>
<dbReference type="InterPro" id="IPR050457">
    <property type="entry name" value="ZnFinger_BTB_dom_contain"/>
</dbReference>
<dbReference type="AlphaFoldDB" id="A0A6P6FKE6"/>
<keyword evidence="6" id="KW-1185">Reference proteome</keyword>
<evidence type="ECO:0000256" key="3">
    <source>
        <dbReference type="ARBA" id="ARBA00022833"/>
    </source>
</evidence>
<proteinExistence type="predicted"/>
<dbReference type="GO" id="GO:0000981">
    <property type="term" value="F:DNA-binding transcription factor activity, RNA polymerase II-specific"/>
    <property type="evidence" value="ECO:0007669"/>
    <property type="project" value="TreeGrafter"/>
</dbReference>
<protein>
    <submittedName>
        <fullName evidence="7">Zinc finger protein 776-like</fullName>
    </submittedName>
</protein>
<evidence type="ECO:0000259" key="5">
    <source>
        <dbReference type="PROSITE" id="PS50157"/>
    </source>
</evidence>
<sequence>MSQEVETQAQLASSYENSSETLIWKMLKDLEDGPPFLCPKCGRTYSHKCNLTRHLRLECGVGPRFQCAWCKKRFKHRHHLRDHQRIHLYSNCTFELRN</sequence>
<dbReference type="Pfam" id="PF00096">
    <property type="entry name" value="zf-C2H2"/>
    <property type="match status" value="2"/>
</dbReference>
<dbReference type="PANTHER" id="PTHR46105">
    <property type="entry name" value="AGAP004733-PA"/>
    <property type="match status" value="1"/>
</dbReference>
<dbReference type="GeneID" id="100747432"/>
<evidence type="ECO:0000256" key="1">
    <source>
        <dbReference type="ARBA" id="ARBA00022723"/>
    </source>
</evidence>
<dbReference type="GO" id="GO:0008270">
    <property type="term" value="F:zinc ion binding"/>
    <property type="evidence" value="ECO:0007669"/>
    <property type="project" value="UniProtKB-KW"/>
</dbReference>
<reference evidence="7" key="1">
    <citation type="submission" date="2025-08" db="UniProtKB">
        <authorList>
            <consortium name="RefSeq"/>
        </authorList>
    </citation>
    <scope>IDENTIFICATION</scope>
</reference>
<gene>
    <name evidence="7" type="primary">LOC100747432</name>
</gene>
<dbReference type="SUPFAM" id="SSF57667">
    <property type="entry name" value="beta-beta-alpha zinc fingers"/>
    <property type="match status" value="1"/>
</dbReference>
<dbReference type="SMART" id="SM00355">
    <property type="entry name" value="ZnF_C2H2"/>
    <property type="match status" value="2"/>
</dbReference>